<gene>
    <name evidence="2" type="primary">tssE</name>
    <name evidence="2" type="ORF">OVY01_14255</name>
</gene>
<comment type="caution">
    <text evidence="2">The sequence shown here is derived from an EMBL/GenBank/DDBJ whole genome shotgun (WGS) entry which is preliminary data.</text>
</comment>
<proteinExistence type="predicted"/>
<evidence type="ECO:0000313" key="2">
    <source>
        <dbReference type="EMBL" id="MCY0388377.1"/>
    </source>
</evidence>
<evidence type="ECO:0000259" key="1">
    <source>
        <dbReference type="Pfam" id="PF04965"/>
    </source>
</evidence>
<keyword evidence="3" id="KW-1185">Reference proteome</keyword>
<reference evidence="2" key="1">
    <citation type="submission" date="2022-11" db="EMBL/GenBank/DDBJ databases">
        <title>Robbsia betulipollinis sp. nov., isolated from pollen of birch (Betula pendula).</title>
        <authorList>
            <person name="Shi H."/>
            <person name="Ambika Manirajan B."/>
            <person name="Ratering S."/>
            <person name="Geissler-Plaum R."/>
            <person name="Schnell S."/>
        </authorList>
    </citation>
    <scope>NUCLEOTIDE SEQUENCE</scope>
    <source>
        <strain evidence="2">Bb-Pol-6</strain>
    </source>
</reference>
<dbReference type="RefSeq" id="WP_267848262.1">
    <property type="nucleotide sequence ID" value="NZ_JAPMXC010000003.1"/>
</dbReference>
<sequence>MSEAVRGSAAPLFDRLAPQAGATNGPLIVGIGQLRRSIGVELSRLLGTRSGLTFEQFVASDGGVIGYGIPDASALSMRSIEDRATLRAAIAHGIALYCPRLSNVAIEIDEGAVCGADARVRIGGTMRLGALTERATFAMRSGVEIPRVAAGENGE</sequence>
<dbReference type="InterPro" id="IPR017737">
    <property type="entry name" value="TssE1-like"/>
</dbReference>
<name>A0ABT3ZPH1_9BURK</name>
<dbReference type="Pfam" id="PF04965">
    <property type="entry name" value="GPW_gp25"/>
    <property type="match status" value="1"/>
</dbReference>
<dbReference type="EMBL" id="JAPMXC010000003">
    <property type="protein sequence ID" value="MCY0388377.1"/>
    <property type="molecule type" value="Genomic_DNA"/>
</dbReference>
<feature type="domain" description="IraD/Gp25-like" evidence="1">
    <location>
        <begin position="33"/>
        <end position="127"/>
    </location>
</feature>
<dbReference type="NCBIfam" id="TIGR03357">
    <property type="entry name" value="VI_zyme"/>
    <property type="match status" value="1"/>
</dbReference>
<organism evidence="2 3">
    <name type="scientific">Robbsia betulipollinis</name>
    <dbReference type="NCBI Taxonomy" id="2981849"/>
    <lineage>
        <taxon>Bacteria</taxon>
        <taxon>Pseudomonadati</taxon>
        <taxon>Pseudomonadota</taxon>
        <taxon>Betaproteobacteria</taxon>
        <taxon>Burkholderiales</taxon>
        <taxon>Burkholderiaceae</taxon>
        <taxon>Robbsia</taxon>
    </lineage>
</organism>
<dbReference type="Proteomes" id="UP001082899">
    <property type="component" value="Unassembled WGS sequence"/>
</dbReference>
<accession>A0ABT3ZPH1</accession>
<dbReference type="InterPro" id="IPR007048">
    <property type="entry name" value="IraD/Gp25-like"/>
</dbReference>
<protein>
    <submittedName>
        <fullName evidence="2">Type VI secretion system baseplate subunit TssE</fullName>
    </submittedName>
</protein>
<evidence type="ECO:0000313" key="3">
    <source>
        <dbReference type="Proteomes" id="UP001082899"/>
    </source>
</evidence>